<proteinExistence type="predicted"/>
<dbReference type="KEGG" id="sulj:SJPD1_2317"/>
<organism evidence="1 2">
    <name type="scientific">Sulfurospirillum diekertiae</name>
    <dbReference type="NCBI Taxonomy" id="1854492"/>
    <lineage>
        <taxon>Bacteria</taxon>
        <taxon>Pseudomonadati</taxon>
        <taxon>Campylobacterota</taxon>
        <taxon>Epsilonproteobacteria</taxon>
        <taxon>Campylobacterales</taxon>
        <taxon>Sulfurospirillaceae</taxon>
        <taxon>Sulfurospirillum</taxon>
    </lineage>
</organism>
<name>A0A290HFW9_9BACT</name>
<evidence type="ECO:0000313" key="2">
    <source>
        <dbReference type="Proteomes" id="UP000217349"/>
    </source>
</evidence>
<dbReference type="Pfam" id="PF07277">
    <property type="entry name" value="SapC"/>
    <property type="match status" value="1"/>
</dbReference>
<dbReference type="AlphaFoldDB" id="A0A290HFW9"/>
<sequence length="224" mass="25728">MVLHVKTHNNVDSKVGFMESIGSFVNIKSHDFHFHGCSTCEGHCCNGAKGFAASPLILEDFEEVYKNFPILFSVKEQKLVAYVLLNDGKNYCKYYVNQQCSIYLQRPPACKLYPVSPYFEHILIDTACPSVNQESGYSLCRDGQLNSAFATKRLENFVEKLEATHAFFESIHNLDHFEYVGDLLGISLLKYTQPSDNQYIRMHVESLKHFWLYTQTKDQELEVS</sequence>
<evidence type="ECO:0000313" key="1">
    <source>
        <dbReference type="EMBL" id="ATB70413.1"/>
    </source>
</evidence>
<gene>
    <name evidence="1" type="ORF">SJPD1_2317</name>
</gene>
<reference evidence="2" key="1">
    <citation type="submission" date="2017-09" db="EMBL/GenBank/DDBJ databases">
        <title>The complete genome of Sulfurospirillum sp. JPD-1.</title>
        <authorList>
            <person name="Goris T."/>
        </authorList>
    </citation>
    <scope>NUCLEOTIDE SEQUENCE [LARGE SCALE GENOMIC DNA]</scope>
    <source>
        <strain evidence="2">JPD-1</strain>
    </source>
</reference>
<dbReference type="Proteomes" id="UP000217349">
    <property type="component" value="Chromosome"/>
</dbReference>
<accession>A0A290HFW9</accession>
<protein>
    <submittedName>
        <fullName evidence="1">YkgJ-like Fe-S cluster-containing oxidoreductase</fullName>
    </submittedName>
</protein>
<dbReference type="InterPro" id="IPR010836">
    <property type="entry name" value="SapC"/>
</dbReference>
<dbReference type="EMBL" id="CP023275">
    <property type="protein sequence ID" value="ATB70413.1"/>
    <property type="molecule type" value="Genomic_DNA"/>
</dbReference>